<dbReference type="PANTHER" id="PTHR24346:SF30">
    <property type="entry name" value="MATERNAL EMBRYONIC LEUCINE ZIPPER KINASE"/>
    <property type="match status" value="1"/>
</dbReference>
<dbReference type="OrthoDB" id="2731950at2759"/>
<evidence type="ECO:0000256" key="2">
    <source>
        <dbReference type="ARBA" id="ARBA00022840"/>
    </source>
</evidence>
<dbReference type="GO" id="GO:0005524">
    <property type="term" value="F:ATP binding"/>
    <property type="evidence" value="ECO:0007669"/>
    <property type="project" value="UniProtKB-KW"/>
</dbReference>
<evidence type="ECO:0000259" key="3">
    <source>
        <dbReference type="PROSITE" id="PS50011"/>
    </source>
</evidence>
<accession>A0A2G8SMK5</accession>
<dbReference type="Gene3D" id="1.10.510.10">
    <property type="entry name" value="Transferase(Phosphotransferase) domain 1"/>
    <property type="match status" value="2"/>
</dbReference>
<name>A0A2G8SMK5_9APHY</name>
<dbReference type="SUPFAM" id="SSF56112">
    <property type="entry name" value="Protein kinase-like (PK-like)"/>
    <property type="match status" value="2"/>
</dbReference>
<feature type="domain" description="Protein kinase" evidence="3">
    <location>
        <begin position="237"/>
        <end position="480"/>
    </location>
</feature>
<dbReference type="GO" id="GO:0005737">
    <property type="term" value="C:cytoplasm"/>
    <property type="evidence" value="ECO:0007669"/>
    <property type="project" value="TreeGrafter"/>
</dbReference>
<dbReference type="PANTHER" id="PTHR24346">
    <property type="entry name" value="MAP/MICROTUBULE AFFINITY-REGULATING KINASE"/>
    <property type="match status" value="1"/>
</dbReference>
<dbReference type="GO" id="GO:0035556">
    <property type="term" value="P:intracellular signal transduction"/>
    <property type="evidence" value="ECO:0007669"/>
    <property type="project" value="TreeGrafter"/>
</dbReference>
<sequence>MATTAASGAEPVPASVVTPKPVASMAKIPDWLLTHPELHKRGIVVHRPVQPFTVYETEWQPEGPIYVVKGINPSRPEADIYDLLDRYSDSPADHTIPHEVIRCERPLLVMPFVGFIEYAITYKTSSMLAVFGQILEGVEHMHWLRIAHGDIYAPNVVAASEDDAKRDARLTAGRVYLIDFETSRQFEHGPGVQTAVPLPNTHVIPPLDMKVFDPFSWDVYCLGKTLDIMVQRVFGSESTAKPWIVGCFARWLKGNEVGSSMPSLLDVPDWLKDHPDLLARDIKLFMALKPYGGPYYTARPRGSTIPQYVVKVLDPATEEGAISERLQDHPSSPNHGIPSEIIPSEPRLLVMPFVGSLSLLDYIGRPNSFFLDLFHQIIEGVEYLHRLQIAHLDICIGNVLYAFPYEAATDPRIVAGKVYFIDFHTSRQLALEPGRQPPILLPPSQLEKPAGVTSLDPYSFDVYCAGTLMLRLVEVGGMYD</sequence>
<dbReference type="InterPro" id="IPR000719">
    <property type="entry name" value="Prot_kinase_dom"/>
</dbReference>
<dbReference type="Proteomes" id="UP000230002">
    <property type="component" value="Unassembled WGS sequence"/>
</dbReference>
<reference evidence="4 5" key="1">
    <citation type="journal article" date="2015" name="Sci. Rep.">
        <title>Chromosome-level genome map provides insights into diverse defense mechanisms in the medicinal fungus Ganoderma sinense.</title>
        <authorList>
            <person name="Zhu Y."/>
            <person name="Xu J."/>
            <person name="Sun C."/>
            <person name="Zhou S."/>
            <person name="Xu H."/>
            <person name="Nelson D.R."/>
            <person name="Qian J."/>
            <person name="Song J."/>
            <person name="Luo H."/>
            <person name="Xiang L."/>
            <person name="Li Y."/>
            <person name="Xu Z."/>
            <person name="Ji A."/>
            <person name="Wang L."/>
            <person name="Lu S."/>
            <person name="Hayward A."/>
            <person name="Sun W."/>
            <person name="Li X."/>
            <person name="Schwartz D.C."/>
            <person name="Wang Y."/>
            <person name="Chen S."/>
        </authorList>
    </citation>
    <scope>NUCLEOTIDE SEQUENCE [LARGE SCALE GENOMIC DNA]</scope>
    <source>
        <strain evidence="4 5">ZZ0214-1</strain>
    </source>
</reference>
<dbReference type="AlphaFoldDB" id="A0A2G8SMK5"/>
<evidence type="ECO:0000256" key="1">
    <source>
        <dbReference type="ARBA" id="ARBA00022741"/>
    </source>
</evidence>
<comment type="caution">
    <text evidence="4">The sequence shown here is derived from an EMBL/GenBank/DDBJ whole genome shotgun (WGS) entry which is preliminary data.</text>
</comment>
<keyword evidence="5" id="KW-1185">Reference proteome</keyword>
<dbReference type="GO" id="GO:0004674">
    <property type="term" value="F:protein serine/threonine kinase activity"/>
    <property type="evidence" value="ECO:0007669"/>
    <property type="project" value="TreeGrafter"/>
</dbReference>
<keyword evidence="2" id="KW-0067">ATP-binding</keyword>
<protein>
    <recommendedName>
        <fullName evidence="3">Protein kinase domain-containing protein</fullName>
    </recommendedName>
</protein>
<dbReference type="PROSITE" id="PS50011">
    <property type="entry name" value="PROTEIN_KINASE_DOM"/>
    <property type="match status" value="1"/>
</dbReference>
<proteinExistence type="predicted"/>
<gene>
    <name evidence="4" type="ORF">GSI_02595</name>
</gene>
<evidence type="ECO:0000313" key="4">
    <source>
        <dbReference type="EMBL" id="PIL34808.1"/>
    </source>
</evidence>
<keyword evidence="1" id="KW-0547">Nucleotide-binding</keyword>
<evidence type="ECO:0000313" key="5">
    <source>
        <dbReference type="Proteomes" id="UP000230002"/>
    </source>
</evidence>
<dbReference type="InterPro" id="IPR011009">
    <property type="entry name" value="Kinase-like_dom_sf"/>
</dbReference>
<organism evidence="4 5">
    <name type="scientific">Ganoderma sinense ZZ0214-1</name>
    <dbReference type="NCBI Taxonomy" id="1077348"/>
    <lineage>
        <taxon>Eukaryota</taxon>
        <taxon>Fungi</taxon>
        <taxon>Dikarya</taxon>
        <taxon>Basidiomycota</taxon>
        <taxon>Agaricomycotina</taxon>
        <taxon>Agaricomycetes</taxon>
        <taxon>Polyporales</taxon>
        <taxon>Polyporaceae</taxon>
        <taxon>Ganoderma</taxon>
    </lineage>
</organism>
<dbReference type="EMBL" id="AYKW01000004">
    <property type="protein sequence ID" value="PIL34808.1"/>
    <property type="molecule type" value="Genomic_DNA"/>
</dbReference>